<dbReference type="InterPro" id="IPR011330">
    <property type="entry name" value="Glyco_hydro/deAcase_b/a-brl"/>
</dbReference>
<accession>A0A0B4ER03</accession>
<evidence type="ECO:0008006" key="3">
    <source>
        <dbReference type="Google" id="ProtNLM"/>
    </source>
</evidence>
<dbReference type="InterPro" id="IPR005501">
    <property type="entry name" value="LamB/YcsF/PxpA-like"/>
</dbReference>
<comment type="caution">
    <text evidence="1">The sequence shown here is derived from an EMBL/GenBank/DDBJ whole genome shotgun (WGS) entry which is preliminary data.</text>
</comment>
<dbReference type="PANTHER" id="PTHR30292">
    <property type="entry name" value="UNCHARACTERIZED PROTEIN YBGL-RELATED"/>
    <property type="match status" value="1"/>
</dbReference>
<name>A0A0B4ER03_9FUSO</name>
<organism evidence="1 2">
    <name type="scientific">Fusobacterium necrophorum subsp. funduliforme B35</name>
    <dbReference type="NCBI Taxonomy" id="1226633"/>
    <lineage>
        <taxon>Bacteria</taxon>
        <taxon>Fusobacteriati</taxon>
        <taxon>Fusobacteriota</taxon>
        <taxon>Fusobacteriia</taxon>
        <taxon>Fusobacteriales</taxon>
        <taxon>Fusobacteriaceae</taxon>
        <taxon>Fusobacterium</taxon>
    </lineage>
</organism>
<dbReference type="Pfam" id="PF03746">
    <property type="entry name" value="LamB_YcsF"/>
    <property type="match status" value="1"/>
</dbReference>
<dbReference type="PATRIC" id="fig|1226633.4.peg.926"/>
<dbReference type="EMBL" id="AUZI01000012">
    <property type="protein sequence ID" value="KID49425.1"/>
    <property type="molecule type" value="Genomic_DNA"/>
</dbReference>
<proteinExistence type="predicted"/>
<reference evidence="1 2" key="1">
    <citation type="submission" date="2013-08" db="EMBL/GenBank/DDBJ databases">
        <title>An opportunistic ruminal bacterium that causes liver abscesses in cattle.</title>
        <authorList>
            <person name="Benahmed F.H."/>
            <person name="Rasmussen M."/>
            <person name="Harbottle H."/>
            <person name="Soppet D."/>
            <person name="Nagaraja T.G."/>
            <person name="Davidson M."/>
        </authorList>
    </citation>
    <scope>NUCLEOTIDE SEQUENCE [LARGE SCALE GENOMIC DNA]</scope>
    <source>
        <strain evidence="1 2">B35</strain>
    </source>
</reference>
<sequence length="57" mass="6320">MVKTKKVTAVSGQEIDIAADSICVHGDNPKAIEFVDRIRKSLITNGIEVKSLYEFIK</sequence>
<evidence type="ECO:0000313" key="2">
    <source>
        <dbReference type="Proteomes" id="UP000031184"/>
    </source>
</evidence>
<dbReference type="SUPFAM" id="SSF88713">
    <property type="entry name" value="Glycoside hydrolase/deacetylase"/>
    <property type="match status" value="1"/>
</dbReference>
<dbReference type="GO" id="GO:0005975">
    <property type="term" value="P:carbohydrate metabolic process"/>
    <property type="evidence" value="ECO:0007669"/>
    <property type="project" value="InterPro"/>
</dbReference>
<dbReference type="Proteomes" id="UP000031184">
    <property type="component" value="Unassembled WGS sequence"/>
</dbReference>
<dbReference type="PANTHER" id="PTHR30292:SF0">
    <property type="entry name" value="5-OXOPROLINASE SUBUNIT A"/>
    <property type="match status" value="1"/>
</dbReference>
<protein>
    <recommendedName>
        <fullName evidence="3">LamB/YcsF family protein</fullName>
    </recommendedName>
</protein>
<evidence type="ECO:0000313" key="1">
    <source>
        <dbReference type="EMBL" id="KID49425.1"/>
    </source>
</evidence>
<dbReference type="AlphaFoldDB" id="A0A0B4ER03"/>
<gene>
    <name evidence="1" type="ORF">C095_04560</name>
</gene>
<dbReference type="Gene3D" id="3.20.20.370">
    <property type="entry name" value="Glycoside hydrolase/deacetylase"/>
    <property type="match status" value="1"/>
</dbReference>